<dbReference type="PRINTS" id="PR00344">
    <property type="entry name" value="BCTRLSENSOR"/>
</dbReference>
<dbReference type="SUPFAM" id="SSF52172">
    <property type="entry name" value="CheY-like"/>
    <property type="match status" value="2"/>
</dbReference>
<dbReference type="SMART" id="SM00448">
    <property type="entry name" value="REC"/>
    <property type="match status" value="2"/>
</dbReference>
<gene>
    <name evidence="8" type="ORF">ACFOOQ_07370</name>
</gene>
<dbReference type="SUPFAM" id="SSF55874">
    <property type="entry name" value="ATPase domain of HSP90 chaperone/DNA topoisomerase II/histidine kinase"/>
    <property type="match status" value="1"/>
</dbReference>
<dbReference type="SUPFAM" id="SSF47384">
    <property type="entry name" value="Homodimeric domain of signal transducing histidine kinase"/>
    <property type="match status" value="1"/>
</dbReference>
<dbReference type="Pfam" id="PF00512">
    <property type="entry name" value="HisKA"/>
    <property type="match status" value="1"/>
</dbReference>
<dbReference type="SMART" id="SM00387">
    <property type="entry name" value="HATPase_c"/>
    <property type="match status" value="1"/>
</dbReference>
<dbReference type="Pfam" id="PF02518">
    <property type="entry name" value="HATPase_c"/>
    <property type="match status" value="1"/>
</dbReference>
<dbReference type="PANTHER" id="PTHR43547:SF2">
    <property type="entry name" value="HYBRID SIGNAL TRANSDUCTION HISTIDINE KINASE C"/>
    <property type="match status" value="1"/>
</dbReference>
<dbReference type="SMART" id="SM00388">
    <property type="entry name" value="HisKA"/>
    <property type="match status" value="1"/>
</dbReference>
<feature type="domain" description="Response regulatory" evidence="7">
    <location>
        <begin position="146"/>
        <end position="264"/>
    </location>
</feature>
<proteinExistence type="predicted"/>
<dbReference type="InterPro" id="IPR005467">
    <property type="entry name" value="His_kinase_dom"/>
</dbReference>
<dbReference type="EMBL" id="JBHRYJ010000001">
    <property type="protein sequence ID" value="MFC3675356.1"/>
    <property type="molecule type" value="Genomic_DNA"/>
</dbReference>
<dbReference type="EC" id="2.7.13.3" evidence="2"/>
<evidence type="ECO:0000313" key="8">
    <source>
        <dbReference type="EMBL" id="MFC3675356.1"/>
    </source>
</evidence>
<feature type="coiled-coil region" evidence="5">
    <location>
        <begin position="280"/>
        <end position="327"/>
    </location>
</feature>
<keyword evidence="5" id="KW-0175">Coiled coil</keyword>
<dbReference type="InterPro" id="IPR011006">
    <property type="entry name" value="CheY-like_superfamily"/>
</dbReference>
<feature type="modified residue" description="4-aspartylphosphate" evidence="4">
    <location>
        <position position="195"/>
    </location>
</feature>
<dbReference type="Gene3D" id="1.10.287.130">
    <property type="match status" value="1"/>
</dbReference>
<dbReference type="InterPro" id="IPR003594">
    <property type="entry name" value="HATPase_dom"/>
</dbReference>
<name>A0ABV7VD24_9PROT</name>
<evidence type="ECO:0000256" key="2">
    <source>
        <dbReference type="ARBA" id="ARBA00012438"/>
    </source>
</evidence>
<protein>
    <recommendedName>
        <fullName evidence="2">histidine kinase</fullName>
        <ecNumber evidence="2">2.7.13.3</ecNumber>
    </recommendedName>
</protein>
<dbReference type="Proteomes" id="UP001595711">
    <property type="component" value="Unassembled WGS sequence"/>
</dbReference>
<dbReference type="PROSITE" id="PS50109">
    <property type="entry name" value="HIS_KIN"/>
    <property type="match status" value="1"/>
</dbReference>
<dbReference type="InterPro" id="IPR001789">
    <property type="entry name" value="Sig_transdc_resp-reg_receiver"/>
</dbReference>
<dbReference type="Gene3D" id="3.40.50.2300">
    <property type="match status" value="2"/>
</dbReference>
<dbReference type="CDD" id="cd00082">
    <property type="entry name" value="HisKA"/>
    <property type="match status" value="1"/>
</dbReference>
<feature type="modified residue" description="4-aspartylphosphate" evidence="4">
    <location>
        <position position="57"/>
    </location>
</feature>
<keyword evidence="9" id="KW-1185">Reference proteome</keyword>
<dbReference type="RefSeq" id="WP_379723773.1">
    <property type="nucleotide sequence ID" value="NZ_JBHRYJ010000001.1"/>
</dbReference>
<dbReference type="InterPro" id="IPR036097">
    <property type="entry name" value="HisK_dim/P_sf"/>
</dbReference>
<dbReference type="PANTHER" id="PTHR43547">
    <property type="entry name" value="TWO-COMPONENT HISTIDINE KINASE"/>
    <property type="match status" value="1"/>
</dbReference>
<evidence type="ECO:0000259" key="7">
    <source>
        <dbReference type="PROSITE" id="PS50110"/>
    </source>
</evidence>
<organism evidence="8 9">
    <name type="scientific">Ferrovibrio xuzhouensis</name>
    <dbReference type="NCBI Taxonomy" id="1576914"/>
    <lineage>
        <taxon>Bacteria</taxon>
        <taxon>Pseudomonadati</taxon>
        <taxon>Pseudomonadota</taxon>
        <taxon>Alphaproteobacteria</taxon>
        <taxon>Rhodospirillales</taxon>
        <taxon>Rhodospirillaceae</taxon>
        <taxon>Ferrovibrio</taxon>
    </lineage>
</organism>
<dbReference type="Pfam" id="PF00072">
    <property type="entry name" value="Response_reg"/>
    <property type="match status" value="2"/>
</dbReference>
<evidence type="ECO:0000256" key="4">
    <source>
        <dbReference type="PROSITE-ProRule" id="PRU00169"/>
    </source>
</evidence>
<comment type="caution">
    <text evidence="8">The sequence shown here is derived from an EMBL/GenBank/DDBJ whole genome shotgun (WGS) entry which is preliminary data.</text>
</comment>
<dbReference type="PROSITE" id="PS50110">
    <property type="entry name" value="RESPONSE_REGULATORY"/>
    <property type="match status" value="2"/>
</dbReference>
<evidence type="ECO:0000256" key="3">
    <source>
        <dbReference type="ARBA" id="ARBA00022553"/>
    </source>
</evidence>
<feature type="domain" description="Response regulatory" evidence="7">
    <location>
        <begin position="8"/>
        <end position="124"/>
    </location>
</feature>
<evidence type="ECO:0000259" key="6">
    <source>
        <dbReference type="PROSITE" id="PS50109"/>
    </source>
</evidence>
<dbReference type="InterPro" id="IPR004358">
    <property type="entry name" value="Sig_transdc_His_kin-like_C"/>
</dbReference>
<evidence type="ECO:0000313" key="9">
    <source>
        <dbReference type="Proteomes" id="UP001595711"/>
    </source>
</evidence>
<sequence>MSDELAWKLLVVEDSETQAIKLVGLLEEAGIGAAHAASAKDALDALRDNQFDLVLVDYHLPDMQGDDLCRQIRLSPGTADVLLLMLTGDSQAEVERLGLDSGADDYMPKSADDDALLARINALLRTRNRSSAAAFRPGTGQGRRQLVFVVDDSMTFLEFLRQELIADGYEVETFGSGDLAIERLTHGACDCFLVDLVMPGIDGMEMCRRLDRFRNTGAAWFPLLMITGHDTKEDMMRALEAGADDFVSKSSDISILKARIRSLLRRKLQRDEHERISGHFRAQELEIVRERTEREAAERRAALADQLEVANQELKNTQAQLIQAAKMASLGELVAGIAHEINNPVAYVKGHADTVARLLDQIMADADVHMPPPAMARIEKARNRTGDIADGLERVRQLVLKLRTFSRLDEGEFKKCDMRENIEAVIAILHHRLQDGITLSTDFCDDNSISCYPAPLNQVVMNLVSNAMDAVDGHGDVAIETRREAGNFKILVADNGPGIDKAIADRIYEPFFTTKPVGVGVGLGLSISYRIIQSHRGSIEVCNRPEGGALFTVSIPLDLEDRPHERTPL</sequence>
<comment type="catalytic activity">
    <reaction evidence="1">
        <text>ATP + protein L-histidine = ADP + protein N-phospho-L-histidine.</text>
        <dbReference type="EC" id="2.7.13.3"/>
    </reaction>
</comment>
<dbReference type="InterPro" id="IPR036890">
    <property type="entry name" value="HATPase_C_sf"/>
</dbReference>
<evidence type="ECO:0000256" key="1">
    <source>
        <dbReference type="ARBA" id="ARBA00000085"/>
    </source>
</evidence>
<feature type="domain" description="Histidine kinase" evidence="6">
    <location>
        <begin position="336"/>
        <end position="559"/>
    </location>
</feature>
<dbReference type="CDD" id="cd17574">
    <property type="entry name" value="REC_OmpR"/>
    <property type="match status" value="1"/>
</dbReference>
<dbReference type="InterPro" id="IPR003661">
    <property type="entry name" value="HisK_dim/P_dom"/>
</dbReference>
<evidence type="ECO:0000256" key="5">
    <source>
        <dbReference type="SAM" id="Coils"/>
    </source>
</evidence>
<keyword evidence="3 4" id="KW-0597">Phosphoprotein</keyword>
<reference evidence="9" key="1">
    <citation type="journal article" date="2019" name="Int. J. Syst. Evol. Microbiol.">
        <title>The Global Catalogue of Microorganisms (GCM) 10K type strain sequencing project: providing services to taxonomists for standard genome sequencing and annotation.</title>
        <authorList>
            <consortium name="The Broad Institute Genomics Platform"/>
            <consortium name="The Broad Institute Genome Sequencing Center for Infectious Disease"/>
            <person name="Wu L."/>
            <person name="Ma J."/>
        </authorList>
    </citation>
    <scope>NUCLEOTIDE SEQUENCE [LARGE SCALE GENOMIC DNA]</scope>
    <source>
        <strain evidence="9">KCTC 42182</strain>
    </source>
</reference>
<accession>A0ABV7VD24</accession>
<dbReference type="Gene3D" id="3.30.565.10">
    <property type="entry name" value="Histidine kinase-like ATPase, C-terminal domain"/>
    <property type="match status" value="1"/>
</dbReference>